<keyword evidence="5 11" id="KW-1133">Transmembrane helix</keyword>
<evidence type="ECO:0000256" key="3">
    <source>
        <dbReference type="ARBA" id="ARBA00022507"/>
    </source>
</evidence>
<dbReference type="Proteomes" id="UP000095149">
    <property type="component" value="Unassembled WGS sequence"/>
</dbReference>
<dbReference type="OrthoDB" id="2874149at2759"/>
<feature type="transmembrane region" description="Helical" evidence="11">
    <location>
        <begin position="153"/>
        <end position="172"/>
    </location>
</feature>
<dbReference type="GO" id="GO:0000750">
    <property type="term" value="P:pheromone-dependent signal transduction involved in conjugation with cellular fusion"/>
    <property type="evidence" value="ECO:0007669"/>
    <property type="project" value="TreeGrafter"/>
</dbReference>
<evidence type="ECO:0000256" key="6">
    <source>
        <dbReference type="ARBA" id="ARBA00023040"/>
    </source>
</evidence>
<keyword evidence="6" id="KW-0297">G-protein coupled receptor</keyword>
<proteinExistence type="inferred from homology"/>
<dbReference type="AlphaFoldDB" id="A0A1E3KEY3"/>
<evidence type="ECO:0000256" key="2">
    <source>
        <dbReference type="ARBA" id="ARBA00011085"/>
    </source>
</evidence>
<evidence type="ECO:0000256" key="8">
    <source>
        <dbReference type="ARBA" id="ARBA00023170"/>
    </source>
</evidence>
<accession>A0A1E3KEY3</accession>
<evidence type="ECO:0000256" key="7">
    <source>
        <dbReference type="ARBA" id="ARBA00023136"/>
    </source>
</evidence>
<keyword evidence="8" id="KW-0675">Receptor</keyword>
<evidence type="ECO:0008006" key="14">
    <source>
        <dbReference type="Google" id="ProtNLM"/>
    </source>
</evidence>
<protein>
    <recommendedName>
        <fullName evidence="14">Pheromone a factor receptor</fullName>
    </recommendedName>
</protein>
<organism evidence="12 13">
    <name type="scientific">Cryptococcus amylolentus CBS 6273</name>
    <dbReference type="NCBI Taxonomy" id="1296118"/>
    <lineage>
        <taxon>Eukaryota</taxon>
        <taxon>Fungi</taxon>
        <taxon>Dikarya</taxon>
        <taxon>Basidiomycota</taxon>
        <taxon>Agaricomycotina</taxon>
        <taxon>Tremellomycetes</taxon>
        <taxon>Tremellales</taxon>
        <taxon>Cryptococcaceae</taxon>
        <taxon>Cryptococcus</taxon>
    </lineage>
</organism>
<keyword evidence="7 11" id="KW-0472">Membrane</keyword>
<feature type="transmembrane region" description="Helical" evidence="11">
    <location>
        <begin position="268"/>
        <end position="289"/>
    </location>
</feature>
<dbReference type="EMBL" id="MEKH01000002">
    <property type="protein sequence ID" value="ODO10852.1"/>
    <property type="molecule type" value="Genomic_DNA"/>
</dbReference>
<comment type="subcellular location">
    <subcellularLocation>
        <location evidence="1">Membrane</location>
        <topology evidence="1">Multi-pass membrane protein</topology>
    </subcellularLocation>
</comment>
<feature type="region of interest" description="Disordered" evidence="10">
    <location>
        <begin position="408"/>
        <end position="433"/>
    </location>
</feature>
<reference evidence="12 13" key="1">
    <citation type="submission" date="2016-06" db="EMBL/GenBank/DDBJ databases">
        <title>Evolution of pathogenesis and genome organization in the Tremellales.</title>
        <authorList>
            <person name="Cuomo C."/>
            <person name="Litvintseva A."/>
            <person name="Heitman J."/>
            <person name="Chen Y."/>
            <person name="Sun S."/>
            <person name="Springer D."/>
            <person name="Dromer F."/>
            <person name="Young S."/>
            <person name="Zeng Q."/>
            <person name="Chapman S."/>
            <person name="Gujja S."/>
            <person name="Saif S."/>
            <person name="Birren B."/>
        </authorList>
    </citation>
    <scope>NUCLEOTIDE SEQUENCE [LARGE SCALE GENOMIC DNA]</scope>
    <source>
        <strain evidence="12 13">CBS 6273</strain>
    </source>
</reference>
<feature type="transmembrane region" description="Helical" evidence="11">
    <location>
        <begin position="209"/>
        <end position="229"/>
    </location>
</feature>
<dbReference type="PANTHER" id="PTHR28097">
    <property type="entry name" value="PHEROMONE A FACTOR RECEPTOR"/>
    <property type="match status" value="1"/>
</dbReference>
<comment type="caution">
    <text evidence="12">The sequence shown here is derived from an EMBL/GenBank/DDBJ whole genome shotgun (WGS) entry which is preliminary data.</text>
</comment>
<dbReference type="GO" id="GO:0005886">
    <property type="term" value="C:plasma membrane"/>
    <property type="evidence" value="ECO:0007669"/>
    <property type="project" value="TreeGrafter"/>
</dbReference>
<evidence type="ECO:0000256" key="4">
    <source>
        <dbReference type="ARBA" id="ARBA00022692"/>
    </source>
</evidence>
<keyword evidence="4 11" id="KW-0812">Transmembrane</keyword>
<evidence type="ECO:0000256" key="1">
    <source>
        <dbReference type="ARBA" id="ARBA00004141"/>
    </source>
</evidence>
<name>A0A1E3KEY3_9TREE</name>
<evidence type="ECO:0000313" key="12">
    <source>
        <dbReference type="EMBL" id="ODO10852.1"/>
    </source>
</evidence>
<keyword evidence="3" id="KW-0589">Pheromone response</keyword>
<evidence type="ECO:0000256" key="10">
    <source>
        <dbReference type="SAM" id="MobiDB-lite"/>
    </source>
</evidence>
<dbReference type="Pfam" id="PF02076">
    <property type="entry name" value="STE3"/>
    <property type="match status" value="1"/>
</dbReference>
<dbReference type="PANTHER" id="PTHR28097:SF1">
    <property type="entry name" value="PHEROMONE A FACTOR RECEPTOR"/>
    <property type="match status" value="1"/>
</dbReference>
<dbReference type="InterPro" id="IPR001499">
    <property type="entry name" value="GPCR_STE3"/>
</dbReference>
<evidence type="ECO:0000256" key="5">
    <source>
        <dbReference type="ARBA" id="ARBA00022989"/>
    </source>
</evidence>
<evidence type="ECO:0000313" key="13">
    <source>
        <dbReference type="Proteomes" id="UP000095149"/>
    </source>
</evidence>
<comment type="similarity">
    <text evidence="2">Belongs to the G-protein coupled receptor 4 family.</text>
</comment>
<sequence length="433" mass="48234">MVFANIQYLIPTCFALICALYPLPWHLRTGNTATLTMIFWMALLNIVHIVNCVVWADNSDQKARWWGDITALVTVAYNFALPTAHLLLARQLESYTSLRPHSPLYDESSRRRHRLFDLVASIAAPVVGVLVHLSNMDRRFYVVERFGPQPATYWNAWGVIWMAIVPILISSTRTNTDPSSVMALVNIHLRRQQMLSLIASEASINRDQFYRLMFLTLAELFTCGLRAIFNLMSFHNGPQPMGHRGPPEHNLRIVESIAWDQVKPSGRLVLNLSFFTVVACSYVFFLCFATSIETKRFYNGVLHAILPCLSEARQGRLLKLGSVDTGFSQSAGTGTFTSTSSAPLETSKDVDISLEEMLGSPRAGPDGRKGSAGSVGAFMYKAPSVKTGGSTYDEEAIDALYLPPMLTEKKSECRADRDERADTKGDSMSPYCP</sequence>
<feature type="transmembrane region" description="Helical" evidence="11">
    <location>
        <begin position="6"/>
        <end position="23"/>
    </location>
</feature>
<evidence type="ECO:0000256" key="9">
    <source>
        <dbReference type="ARBA" id="ARBA00023224"/>
    </source>
</evidence>
<keyword evidence="9" id="KW-0807">Transducer</keyword>
<feature type="compositionally biased region" description="Basic and acidic residues" evidence="10">
    <location>
        <begin position="408"/>
        <end position="425"/>
    </location>
</feature>
<feature type="transmembrane region" description="Helical" evidence="11">
    <location>
        <begin position="35"/>
        <end position="57"/>
    </location>
</feature>
<dbReference type="PRINTS" id="PR00899">
    <property type="entry name" value="GPCRSTE3"/>
</dbReference>
<feature type="transmembrane region" description="Helical" evidence="11">
    <location>
        <begin position="115"/>
        <end position="133"/>
    </location>
</feature>
<evidence type="ECO:0000256" key="11">
    <source>
        <dbReference type="SAM" id="Phobius"/>
    </source>
</evidence>
<dbReference type="GO" id="GO:0004932">
    <property type="term" value="F:mating-type factor pheromone receptor activity"/>
    <property type="evidence" value="ECO:0007669"/>
    <property type="project" value="InterPro"/>
</dbReference>
<gene>
    <name evidence="12" type="ORF">I350_01451</name>
</gene>